<keyword evidence="1 2" id="KW-0238">DNA-binding</keyword>
<evidence type="ECO:0000259" key="3">
    <source>
        <dbReference type="PROSITE" id="PS50011"/>
    </source>
</evidence>
<evidence type="ECO:0000313" key="6">
    <source>
        <dbReference type="Proteomes" id="UP000653472"/>
    </source>
</evidence>
<dbReference type="InterPro" id="IPR008271">
    <property type="entry name" value="Ser/Thr_kinase_AS"/>
</dbReference>
<dbReference type="SMART" id="SM00220">
    <property type="entry name" value="S_TKc"/>
    <property type="match status" value="1"/>
</dbReference>
<evidence type="ECO:0000259" key="4">
    <source>
        <dbReference type="PROSITE" id="PS51755"/>
    </source>
</evidence>
<organism evidence="5 6">
    <name type="scientific">Solimonas marina</name>
    <dbReference type="NCBI Taxonomy" id="2714601"/>
    <lineage>
        <taxon>Bacteria</taxon>
        <taxon>Pseudomonadati</taxon>
        <taxon>Pseudomonadota</taxon>
        <taxon>Gammaproteobacteria</taxon>
        <taxon>Nevskiales</taxon>
        <taxon>Nevskiaceae</taxon>
        <taxon>Solimonas</taxon>
    </lineage>
</organism>
<protein>
    <submittedName>
        <fullName evidence="5">Tetratricopeptide repeat protein</fullName>
    </submittedName>
</protein>
<dbReference type="Pfam" id="PF00069">
    <property type="entry name" value="Pkinase"/>
    <property type="match status" value="1"/>
</dbReference>
<dbReference type="PROSITE" id="PS00108">
    <property type="entry name" value="PROTEIN_KINASE_ST"/>
    <property type="match status" value="1"/>
</dbReference>
<reference evidence="5" key="1">
    <citation type="submission" date="2020-03" db="EMBL/GenBank/DDBJ databases">
        <title>Solimonas marina sp. nov., isolated from deep seawater of the Pacific Ocean.</title>
        <authorList>
            <person name="Liu X."/>
            <person name="Lai Q."/>
            <person name="Sun F."/>
            <person name="Gai Y."/>
            <person name="Li G."/>
            <person name="Shao Z."/>
        </authorList>
    </citation>
    <scope>NUCLEOTIDE SEQUENCE</scope>
    <source>
        <strain evidence="5">C16B3</strain>
    </source>
</reference>
<dbReference type="GO" id="GO:0004672">
    <property type="term" value="F:protein kinase activity"/>
    <property type="evidence" value="ECO:0007669"/>
    <property type="project" value="InterPro"/>
</dbReference>
<dbReference type="EMBL" id="JAAVXB010000003">
    <property type="protein sequence ID" value="NKF22263.1"/>
    <property type="molecule type" value="Genomic_DNA"/>
</dbReference>
<accession>A0A969WA46</accession>
<dbReference type="CDD" id="cd00383">
    <property type="entry name" value="trans_reg_C"/>
    <property type="match status" value="1"/>
</dbReference>
<feature type="domain" description="Protein kinase" evidence="3">
    <location>
        <begin position="141"/>
        <end position="434"/>
    </location>
</feature>
<dbReference type="InterPro" id="IPR053137">
    <property type="entry name" value="NLR-like"/>
</dbReference>
<dbReference type="InterPro" id="IPR016032">
    <property type="entry name" value="Sig_transdc_resp-reg_C-effctor"/>
</dbReference>
<dbReference type="SUPFAM" id="SSF56112">
    <property type="entry name" value="Protein kinase-like (PK-like)"/>
    <property type="match status" value="1"/>
</dbReference>
<dbReference type="RefSeq" id="WP_168147497.1">
    <property type="nucleotide sequence ID" value="NZ_JAAVXB010000003.1"/>
</dbReference>
<dbReference type="PANTHER" id="PTHR46082:SF6">
    <property type="entry name" value="AAA+ ATPASE DOMAIN-CONTAINING PROTEIN-RELATED"/>
    <property type="match status" value="1"/>
</dbReference>
<evidence type="ECO:0000256" key="1">
    <source>
        <dbReference type="ARBA" id="ARBA00023125"/>
    </source>
</evidence>
<dbReference type="Gene3D" id="1.25.40.10">
    <property type="entry name" value="Tetratricopeptide repeat domain"/>
    <property type="match status" value="2"/>
</dbReference>
<dbReference type="AlphaFoldDB" id="A0A969WA46"/>
<dbReference type="PROSITE" id="PS50011">
    <property type="entry name" value="PROTEIN_KINASE_DOM"/>
    <property type="match status" value="1"/>
</dbReference>
<dbReference type="Pfam" id="PF13424">
    <property type="entry name" value="TPR_12"/>
    <property type="match status" value="2"/>
</dbReference>
<dbReference type="InterPro" id="IPR000719">
    <property type="entry name" value="Prot_kinase_dom"/>
</dbReference>
<dbReference type="InterPro" id="IPR011990">
    <property type="entry name" value="TPR-like_helical_dom_sf"/>
</dbReference>
<dbReference type="GO" id="GO:0006355">
    <property type="term" value="P:regulation of DNA-templated transcription"/>
    <property type="evidence" value="ECO:0007669"/>
    <property type="project" value="InterPro"/>
</dbReference>
<dbReference type="InterPro" id="IPR001867">
    <property type="entry name" value="OmpR/PhoB-type_DNA-bd"/>
</dbReference>
<dbReference type="PANTHER" id="PTHR46082">
    <property type="entry name" value="ATP/GTP-BINDING PROTEIN-RELATED"/>
    <property type="match status" value="1"/>
</dbReference>
<feature type="DNA-binding region" description="OmpR/PhoB-type" evidence="2">
    <location>
        <begin position="19"/>
        <end position="115"/>
    </location>
</feature>
<dbReference type="SMART" id="SM00028">
    <property type="entry name" value="TPR"/>
    <property type="match status" value="3"/>
</dbReference>
<name>A0A969WA46_9GAMM</name>
<feature type="domain" description="OmpR/PhoB-type" evidence="4">
    <location>
        <begin position="19"/>
        <end position="115"/>
    </location>
</feature>
<dbReference type="InterPro" id="IPR011009">
    <property type="entry name" value="Kinase-like_dom_sf"/>
</dbReference>
<dbReference type="GO" id="GO:0005524">
    <property type="term" value="F:ATP binding"/>
    <property type="evidence" value="ECO:0007669"/>
    <property type="project" value="InterPro"/>
</dbReference>
<dbReference type="PROSITE" id="PS51755">
    <property type="entry name" value="OMPR_PHOB"/>
    <property type="match status" value="1"/>
</dbReference>
<comment type="caution">
    <text evidence="5">The sequence shown here is derived from an EMBL/GenBank/DDBJ whole genome shotgun (WGS) entry which is preliminary data.</text>
</comment>
<dbReference type="GO" id="GO:0000160">
    <property type="term" value="P:phosphorelay signal transduction system"/>
    <property type="evidence" value="ECO:0007669"/>
    <property type="project" value="InterPro"/>
</dbReference>
<dbReference type="InterPro" id="IPR019734">
    <property type="entry name" value="TPR_rpt"/>
</dbReference>
<dbReference type="GO" id="GO:0003677">
    <property type="term" value="F:DNA binding"/>
    <property type="evidence" value="ECO:0007669"/>
    <property type="project" value="UniProtKB-UniRule"/>
</dbReference>
<keyword evidence="6" id="KW-1185">Reference proteome</keyword>
<gene>
    <name evidence="5" type="ORF">G7Y82_08025</name>
</gene>
<dbReference type="SMART" id="SM00862">
    <property type="entry name" value="Trans_reg_C"/>
    <property type="match status" value="1"/>
</dbReference>
<proteinExistence type="predicted"/>
<dbReference type="InterPro" id="IPR036388">
    <property type="entry name" value="WH-like_DNA-bd_sf"/>
</dbReference>
<dbReference type="Pfam" id="PF00486">
    <property type="entry name" value="Trans_reg_C"/>
    <property type="match status" value="1"/>
</dbReference>
<dbReference type="Gene3D" id="1.10.510.10">
    <property type="entry name" value="Transferase(Phosphotransferase) domain 1"/>
    <property type="match status" value="1"/>
</dbReference>
<evidence type="ECO:0000256" key="2">
    <source>
        <dbReference type="PROSITE-ProRule" id="PRU01091"/>
    </source>
</evidence>
<dbReference type="Gene3D" id="1.10.10.10">
    <property type="entry name" value="Winged helix-like DNA-binding domain superfamily/Winged helix DNA-binding domain"/>
    <property type="match status" value="1"/>
</dbReference>
<dbReference type="Proteomes" id="UP000653472">
    <property type="component" value="Unassembled WGS sequence"/>
</dbReference>
<evidence type="ECO:0000313" key="5">
    <source>
        <dbReference type="EMBL" id="NKF22263.1"/>
    </source>
</evidence>
<dbReference type="SUPFAM" id="SSF48452">
    <property type="entry name" value="TPR-like"/>
    <property type="match status" value="1"/>
</dbReference>
<sequence length="933" mass="104095">MSKKRPPQLAVDPSTARRTTRWSFGRFVLDEARRELRHDENLIKLEPKPLDLLIVLLQRAGELVTKNELIETIWAGRIVTENVIARCVTKLREALGEDGAERIVTVHGYGYRFEGPCRHDEVQAAAVEPTVLQAGDSPPGRPNWELMTRLEERDVWRARHRKTGQTRVFKFAHDSNALAALKREITIFRILGEHADASLRVAEILDWNLEDRPWFLELRDEPLGSLQHWPAAQTGSQALDAAQRIELAARIAEAVAAAHLLGILHKDLKPSNVLLRDNGTPLPDVVLCDFGNGGVDGELLERLKLTQIGFSQIEIGGGDTGTALYIAPELLGGAPPTLRSDIYALGVMTYQLVIGDLRRPLAPGWERDIDDPLLREDIALAADVHPEHRLGDAIGLADRLRRLPARRAEREQQRREQAEQAAALRAGQAARAAVERLRVRRRWQLAVVASLCAGLALSTGLFVRARALEHRATTEAAALRAVNLFVNDDLLGAADPYVPGGGARVTVASVLDTAAESLNERFAEQPEVRTQLALTLSRAYAQLGLEDQARDVLRSTIVAVQSTAHPEATASGRALMSRLAALELRLAEPRAAHELYARLDRWTRDALPADDPERLQLRRALAWELFEDGYFGDARQAFHTLRDDVARLRADDAALRLEIDANLVEVDSETHDWKEAESLVDSVLERTRQRYGENSVNALWPTLSKVYMLRMQERFDAAESLAQQTLQTARDKLGENHPLTISCYNHLGSIRLKQHRDTEARRYFDHALAQYRSIFGEENYRTRRMLTRIAELDIEEGHAARARHMLEGALERSTSALGEDHPHSLDIARLLAEAEAADGATQAAETRFRRVLELAPQRMPANNNRTAWTYFGLGRLLAREQRSVEATNYLQQAEDLFRENFGSGYSMTRASAELIAALPSADGTTPVATTAPL</sequence>
<dbReference type="SUPFAM" id="SSF46894">
    <property type="entry name" value="C-terminal effector domain of the bipartite response regulators"/>
    <property type="match status" value="1"/>
</dbReference>